<dbReference type="RefSeq" id="WP_034706625.1">
    <property type="nucleotide sequence ID" value="NZ_JPRO01000015.1"/>
</dbReference>
<reference evidence="1 2" key="1">
    <citation type="submission" date="2014-07" db="EMBL/GenBank/DDBJ databases">
        <title>Genome of Chryseobacterium luteum DSM 18605.</title>
        <authorList>
            <person name="Stropko S.J."/>
            <person name="Pipes S.E."/>
            <person name="Newman J.D."/>
        </authorList>
    </citation>
    <scope>NUCLEOTIDE SEQUENCE [LARGE SCALE GENOMIC DNA]</scope>
    <source>
        <strain evidence="1 2">DSM 18605</strain>
    </source>
</reference>
<evidence type="ECO:0000313" key="2">
    <source>
        <dbReference type="Proteomes" id="UP000028703"/>
    </source>
</evidence>
<proteinExistence type="predicted"/>
<protein>
    <submittedName>
        <fullName evidence="1">Uncharacterized protein</fullName>
    </submittedName>
</protein>
<dbReference type="EMBL" id="JPRO01000015">
    <property type="protein sequence ID" value="KFF01725.1"/>
    <property type="molecule type" value="Genomic_DNA"/>
</dbReference>
<comment type="caution">
    <text evidence="1">The sequence shown here is derived from an EMBL/GenBank/DDBJ whole genome shotgun (WGS) entry which is preliminary data.</text>
</comment>
<sequence length="191" mass="22925">MEKFIEIFWTKMYDIYWENGDFENDIKNYDISSFNLVDVIIYLFNNKCDQGFILSALKWKTDLWSLLSKQDWMKIIENIKRNVGARYLIGNYGMYCDIVFLYRYLKIDGLKLLMETNIYKETKNNILQDIQKISFELEYSILDEENFEDGTFPNKELYPLIHNKLIKQACKKAKLDLANINKDILKFIENL</sequence>
<keyword evidence="2" id="KW-1185">Reference proteome</keyword>
<dbReference type="AlphaFoldDB" id="A0A085ZBB1"/>
<evidence type="ECO:0000313" key="1">
    <source>
        <dbReference type="EMBL" id="KFF01725.1"/>
    </source>
</evidence>
<gene>
    <name evidence="1" type="ORF">IX38_16795</name>
</gene>
<dbReference type="STRING" id="421531.IX38_16795"/>
<accession>A0A085ZBB1</accession>
<dbReference type="OrthoDB" id="1375276at2"/>
<organism evidence="1 2">
    <name type="scientific">Chryseobacterium luteum</name>
    <dbReference type="NCBI Taxonomy" id="421531"/>
    <lineage>
        <taxon>Bacteria</taxon>
        <taxon>Pseudomonadati</taxon>
        <taxon>Bacteroidota</taxon>
        <taxon>Flavobacteriia</taxon>
        <taxon>Flavobacteriales</taxon>
        <taxon>Weeksellaceae</taxon>
        <taxon>Chryseobacterium group</taxon>
        <taxon>Chryseobacterium</taxon>
    </lineage>
</organism>
<dbReference type="Proteomes" id="UP000028703">
    <property type="component" value="Unassembled WGS sequence"/>
</dbReference>
<name>A0A085ZBB1_9FLAO</name>